<dbReference type="Proteomes" id="UP001501725">
    <property type="component" value="Unassembled WGS sequence"/>
</dbReference>
<dbReference type="SMART" id="SM00855">
    <property type="entry name" value="PGAM"/>
    <property type="match status" value="1"/>
</dbReference>
<keyword evidence="2" id="KW-1185">Reference proteome</keyword>
<proteinExistence type="predicted"/>
<comment type="caution">
    <text evidence="1">The sequence shown here is derived from an EMBL/GenBank/DDBJ whole genome shotgun (WGS) entry which is preliminary data.</text>
</comment>
<gene>
    <name evidence="1" type="ORF">GCM10023184_23950</name>
</gene>
<protein>
    <submittedName>
        <fullName evidence="1">Phosphoglycerate mutase family protein</fullName>
    </submittedName>
</protein>
<dbReference type="Pfam" id="PF00300">
    <property type="entry name" value="His_Phos_1"/>
    <property type="match status" value="1"/>
</dbReference>
<dbReference type="InterPro" id="IPR029033">
    <property type="entry name" value="His_PPase_superfam"/>
</dbReference>
<reference evidence="2" key="1">
    <citation type="journal article" date="2019" name="Int. J. Syst. Evol. Microbiol.">
        <title>The Global Catalogue of Microorganisms (GCM) 10K type strain sequencing project: providing services to taxonomists for standard genome sequencing and annotation.</title>
        <authorList>
            <consortium name="The Broad Institute Genomics Platform"/>
            <consortium name="The Broad Institute Genome Sequencing Center for Infectious Disease"/>
            <person name="Wu L."/>
            <person name="Ma J."/>
        </authorList>
    </citation>
    <scope>NUCLEOTIDE SEQUENCE [LARGE SCALE GENOMIC DNA]</scope>
    <source>
        <strain evidence="2">JCM 17919</strain>
    </source>
</reference>
<organism evidence="1 2">
    <name type="scientific">Flaviaesturariibacter amylovorans</name>
    <dbReference type="NCBI Taxonomy" id="1084520"/>
    <lineage>
        <taxon>Bacteria</taxon>
        <taxon>Pseudomonadati</taxon>
        <taxon>Bacteroidota</taxon>
        <taxon>Chitinophagia</taxon>
        <taxon>Chitinophagales</taxon>
        <taxon>Chitinophagaceae</taxon>
        <taxon>Flaviaestuariibacter</taxon>
    </lineage>
</organism>
<dbReference type="CDD" id="cd07040">
    <property type="entry name" value="HP"/>
    <property type="match status" value="1"/>
</dbReference>
<sequence>MPYLFTFKPLNVETMLKILPVLLLLTACSPTTYYIVRHGEKEAPGSAMGGDVALSAAGEQRALALRERLKTGRIQYIYSTDTRRTKGTARPLAEALGAGIETYNPRDTGFVRYVLGRGKANALIVGHSNTVDDLVNSFLGRTELQDLPDSAYSNLFIITRKGKKISYARERYGN</sequence>
<name>A0ABP8GYH2_9BACT</name>
<accession>A0ABP8GYH2</accession>
<dbReference type="SUPFAM" id="SSF53254">
    <property type="entry name" value="Phosphoglycerate mutase-like"/>
    <property type="match status" value="1"/>
</dbReference>
<dbReference type="InterPro" id="IPR013078">
    <property type="entry name" value="His_Pase_superF_clade-1"/>
</dbReference>
<dbReference type="EMBL" id="BAABGY010000007">
    <property type="protein sequence ID" value="GAA4331795.1"/>
    <property type="molecule type" value="Genomic_DNA"/>
</dbReference>
<evidence type="ECO:0000313" key="1">
    <source>
        <dbReference type="EMBL" id="GAA4331795.1"/>
    </source>
</evidence>
<evidence type="ECO:0000313" key="2">
    <source>
        <dbReference type="Proteomes" id="UP001501725"/>
    </source>
</evidence>
<dbReference type="Gene3D" id="3.40.50.1240">
    <property type="entry name" value="Phosphoglycerate mutase-like"/>
    <property type="match status" value="1"/>
</dbReference>